<keyword evidence="3" id="KW-0520">NAD</keyword>
<evidence type="ECO:0000256" key="2">
    <source>
        <dbReference type="ARBA" id="ARBA00023002"/>
    </source>
</evidence>
<proteinExistence type="inferred from homology"/>
<dbReference type="Gene3D" id="3.40.50.720">
    <property type="entry name" value="NAD(P)-binding Rossmann-like Domain"/>
    <property type="match status" value="1"/>
</dbReference>
<dbReference type="GO" id="GO:0120529">
    <property type="term" value="F:secoisolariciresinol dehydrogenase activity"/>
    <property type="evidence" value="ECO:0007669"/>
    <property type="project" value="UniProtKB-EC"/>
</dbReference>
<comment type="caution">
    <text evidence="7">The sequence shown here is derived from an EMBL/GenBank/DDBJ whole genome shotgun (WGS) entry which is preliminary data.</text>
</comment>
<dbReference type="GO" id="GO:0006629">
    <property type="term" value="P:lipid metabolic process"/>
    <property type="evidence" value="ECO:0007669"/>
    <property type="project" value="UniProtKB-KW"/>
</dbReference>
<evidence type="ECO:0000256" key="4">
    <source>
        <dbReference type="ARBA" id="ARBA00023098"/>
    </source>
</evidence>
<keyword evidence="2" id="KW-0560">Oxidoreductase</keyword>
<gene>
    <name evidence="7" type="ORF">GIB67_012286</name>
</gene>
<evidence type="ECO:0000256" key="3">
    <source>
        <dbReference type="ARBA" id="ARBA00023027"/>
    </source>
</evidence>
<keyword evidence="8" id="KW-1185">Reference proteome</keyword>
<dbReference type="InterPro" id="IPR036291">
    <property type="entry name" value="NAD(P)-bd_dom_sf"/>
</dbReference>
<keyword evidence="4" id="KW-0443">Lipid metabolism</keyword>
<dbReference type="InterPro" id="IPR002347">
    <property type="entry name" value="SDR_fam"/>
</dbReference>
<accession>A0A7J7LG92</accession>
<dbReference type="OrthoDB" id="294295at2759"/>
<evidence type="ECO:0000313" key="7">
    <source>
        <dbReference type="EMBL" id="KAF6141524.1"/>
    </source>
</evidence>
<dbReference type="GO" id="GO:0009807">
    <property type="term" value="P:lignan biosynthetic process"/>
    <property type="evidence" value="ECO:0007669"/>
    <property type="project" value="UniProtKB-ARBA"/>
</dbReference>
<reference evidence="7 8" key="1">
    <citation type="journal article" date="2020" name="IScience">
        <title>Genome Sequencing of the Endangered Kingdonia uniflora (Circaeasteraceae, Ranunculales) Reveals Potential Mechanisms of Evolutionary Specialization.</title>
        <authorList>
            <person name="Sun Y."/>
            <person name="Deng T."/>
            <person name="Zhang A."/>
            <person name="Moore M.J."/>
            <person name="Landis J.B."/>
            <person name="Lin N."/>
            <person name="Zhang H."/>
            <person name="Zhang X."/>
            <person name="Huang J."/>
            <person name="Zhang X."/>
            <person name="Sun H."/>
            <person name="Wang H."/>
        </authorList>
    </citation>
    <scope>NUCLEOTIDE SEQUENCE [LARGE SCALE GENOMIC DNA]</scope>
    <source>
        <strain evidence="7">TB1705</strain>
        <tissue evidence="7">Leaf</tissue>
    </source>
</reference>
<dbReference type="Proteomes" id="UP000541444">
    <property type="component" value="Unassembled WGS sequence"/>
</dbReference>
<organism evidence="7 8">
    <name type="scientific">Kingdonia uniflora</name>
    <dbReference type="NCBI Taxonomy" id="39325"/>
    <lineage>
        <taxon>Eukaryota</taxon>
        <taxon>Viridiplantae</taxon>
        <taxon>Streptophyta</taxon>
        <taxon>Embryophyta</taxon>
        <taxon>Tracheophyta</taxon>
        <taxon>Spermatophyta</taxon>
        <taxon>Magnoliopsida</taxon>
        <taxon>Ranunculales</taxon>
        <taxon>Circaeasteraceae</taxon>
        <taxon>Kingdonia</taxon>
    </lineage>
</organism>
<evidence type="ECO:0000256" key="5">
    <source>
        <dbReference type="ARBA" id="ARBA00066949"/>
    </source>
</evidence>
<dbReference type="EC" id="1.1.1.331" evidence="5"/>
<dbReference type="PANTHER" id="PTHR43180:SF28">
    <property type="entry name" value="NAD(P)-BINDING ROSSMANN-FOLD SUPERFAMILY PROTEIN"/>
    <property type="match status" value="1"/>
</dbReference>
<evidence type="ECO:0000313" key="8">
    <source>
        <dbReference type="Proteomes" id="UP000541444"/>
    </source>
</evidence>
<evidence type="ECO:0000256" key="6">
    <source>
        <dbReference type="ARBA" id="ARBA00071098"/>
    </source>
</evidence>
<dbReference type="Pfam" id="PF13561">
    <property type="entry name" value="adh_short_C2"/>
    <property type="match status" value="1"/>
</dbReference>
<evidence type="ECO:0000256" key="1">
    <source>
        <dbReference type="ARBA" id="ARBA00006484"/>
    </source>
</evidence>
<protein>
    <recommendedName>
        <fullName evidence="6">Secoisolariciresinol dehydrogenase</fullName>
        <ecNumber evidence="5">1.1.1.331</ecNumber>
    </recommendedName>
</protein>
<name>A0A7J7LG92_9MAGN</name>
<dbReference type="PRINTS" id="PR00081">
    <property type="entry name" value="GDHRDH"/>
</dbReference>
<dbReference type="PANTHER" id="PTHR43180">
    <property type="entry name" value="3-OXOACYL-(ACYL-CARRIER-PROTEIN) REDUCTASE (AFU_ORTHOLOGUE AFUA_6G11210)"/>
    <property type="match status" value="1"/>
</dbReference>
<dbReference type="PROSITE" id="PS00061">
    <property type="entry name" value="ADH_SHORT"/>
    <property type="match status" value="1"/>
</dbReference>
<dbReference type="FunFam" id="3.40.50.720:FF:000084">
    <property type="entry name" value="Short-chain dehydrogenase reductase"/>
    <property type="match status" value="1"/>
</dbReference>
<dbReference type="SUPFAM" id="SSF51735">
    <property type="entry name" value="NAD(P)-binding Rossmann-fold domains"/>
    <property type="match status" value="1"/>
</dbReference>
<dbReference type="PRINTS" id="PR00080">
    <property type="entry name" value="SDRFAMILY"/>
</dbReference>
<comment type="similarity">
    <text evidence="1">Belongs to the short-chain dehydrogenases/reductases (SDR) family.</text>
</comment>
<dbReference type="EMBL" id="JACGCM010002321">
    <property type="protein sequence ID" value="KAF6141524.1"/>
    <property type="molecule type" value="Genomic_DNA"/>
</dbReference>
<sequence>MGSEGFFPSSNIERRLEGKVALITGAAQGIGKAIAIMYCEHGAKVVIADIQDDKGYSVCKKIGLDISSFIHCDVSIEDDIKNAVDHTVEKFGKLDIMFNNAAIEGSPCPRIEDSEISHFQKVLATNVTGVFLGIKHAARVMIPQKQGCILMSGSVSSIIGGFGLHAYTASKSAIIGLMRNTAAELGQFGIRVNCISSFLIASSLATDFFTKKGVNGVEDWACQLSTLKGAVLTGEDFARAAVFFGSDDSKFVTGHNFMIDGGVTTTNVAFDLFNYN</sequence>
<dbReference type="AlphaFoldDB" id="A0A7J7LG92"/>
<dbReference type="InterPro" id="IPR020904">
    <property type="entry name" value="Sc_DH/Rdtase_CS"/>
</dbReference>